<organism evidence="2 3">
    <name type="scientific">Ancylostoma ceylanicum</name>
    <dbReference type="NCBI Taxonomy" id="53326"/>
    <lineage>
        <taxon>Eukaryota</taxon>
        <taxon>Metazoa</taxon>
        <taxon>Ecdysozoa</taxon>
        <taxon>Nematoda</taxon>
        <taxon>Chromadorea</taxon>
        <taxon>Rhabditida</taxon>
        <taxon>Rhabditina</taxon>
        <taxon>Rhabditomorpha</taxon>
        <taxon>Strongyloidea</taxon>
        <taxon>Ancylostomatidae</taxon>
        <taxon>Ancylostomatinae</taxon>
        <taxon>Ancylostoma</taxon>
    </lineage>
</organism>
<evidence type="ECO:0000256" key="1">
    <source>
        <dbReference type="SAM" id="SignalP"/>
    </source>
</evidence>
<evidence type="ECO:0008006" key="4">
    <source>
        <dbReference type="Google" id="ProtNLM"/>
    </source>
</evidence>
<dbReference type="EMBL" id="JARK01001501">
    <property type="protein sequence ID" value="EYB94920.1"/>
    <property type="molecule type" value="Genomic_DNA"/>
</dbReference>
<dbReference type="OrthoDB" id="5872499at2759"/>
<evidence type="ECO:0000313" key="2">
    <source>
        <dbReference type="EMBL" id="EYB94920.1"/>
    </source>
</evidence>
<feature type="chain" id="PRO_5001486879" description="Protein quiver" evidence="1">
    <location>
        <begin position="31"/>
        <end position="151"/>
    </location>
</feature>
<dbReference type="Proteomes" id="UP000024635">
    <property type="component" value="Unassembled WGS sequence"/>
</dbReference>
<reference evidence="3" key="1">
    <citation type="journal article" date="2015" name="Nat. Genet.">
        <title>The genome and transcriptome of the zoonotic hookworm Ancylostoma ceylanicum identify infection-specific gene families.</title>
        <authorList>
            <person name="Schwarz E.M."/>
            <person name="Hu Y."/>
            <person name="Antoshechkin I."/>
            <person name="Miller M.M."/>
            <person name="Sternberg P.W."/>
            <person name="Aroian R.V."/>
        </authorList>
    </citation>
    <scope>NUCLEOTIDE SEQUENCE</scope>
    <source>
        <strain evidence="3">HY135</strain>
    </source>
</reference>
<sequence>MFQIPGSLLCSMNLHFHSQLSLTLLPVVHALYCFSGHLESHHKCTSQSYCVSVKSRNGLVQRSCDGNSMAHISLCALSPVRRRVTNGDFIYGSSGAPNHHQTRNGRHQQLDTNCFNGGDLGEVCCCSTDFCNSTSSARWIAVIAVLILFLG</sequence>
<protein>
    <recommendedName>
        <fullName evidence="4">Protein quiver</fullName>
    </recommendedName>
</protein>
<feature type="signal peptide" evidence="1">
    <location>
        <begin position="1"/>
        <end position="30"/>
    </location>
</feature>
<evidence type="ECO:0000313" key="3">
    <source>
        <dbReference type="Proteomes" id="UP000024635"/>
    </source>
</evidence>
<keyword evidence="1" id="KW-0732">Signal</keyword>
<accession>A0A016SWS1</accession>
<comment type="caution">
    <text evidence="2">The sequence shown here is derived from an EMBL/GenBank/DDBJ whole genome shotgun (WGS) entry which is preliminary data.</text>
</comment>
<keyword evidence="3" id="KW-1185">Reference proteome</keyword>
<dbReference type="AlphaFoldDB" id="A0A016SWS1"/>
<gene>
    <name evidence="2" type="primary">Acey_s0165.g13</name>
    <name evidence="2" type="synonym">Acey-Y113G7B.11</name>
    <name evidence="2" type="ORF">Y032_0165g13</name>
</gene>
<proteinExistence type="predicted"/>
<name>A0A016SWS1_9BILA</name>